<feature type="transmembrane region" description="Helical" evidence="1">
    <location>
        <begin position="29"/>
        <end position="46"/>
    </location>
</feature>
<organism evidence="2 3">
    <name type="scientific">Klenkia brasiliensis</name>
    <dbReference type="NCBI Taxonomy" id="333142"/>
    <lineage>
        <taxon>Bacteria</taxon>
        <taxon>Bacillati</taxon>
        <taxon>Actinomycetota</taxon>
        <taxon>Actinomycetes</taxon>
        <taxon>Geodermatophilales</taxon>
        <taxon>Geodermatophilaceae</taxon>
        <taxon>Klenkia</taxon>
    </lineage>
</organism>
<keyword evidence="1" id="KW-0812">Transmembrane</keyword>
<keyword evidence="3" id="KW-1185">Reference proteome</keyword>
<sequence length="51" mass="5344">MRGRMATVGVLGAVCLASALLTFWMLGVPVWAFAVVFVGLVVVSLIRPPNG</sequence>
<gene>
    <name evidence="2" type="ORF">SAMN05660324_4101</name>
</gene>
<dbReference type="Proteomes" id="UP000198863">
    <property type="component" value="Unassembled WGS sequence"/>
</dbReference>
<dbReference type="EMBL" id="FNCF01000007">
    <property type="protein sequence ID" value="SDH00325.1"/>
    <property type="molecule type" value="Genomic_DNA"/>
</dbReference>
<evidence type="ECO:0000313" key="3">
    <source>
        <dbReference type="Proteomes" id="UP000198863"/>
    </source>
</evidence>
<keyword evidence="1" id="KW-0472">Membrane</keyword>
<evidence type="ECO:0000256" key="1">
    <source>
        <dbReference type="SAM" id="Phobius"/>
    </source>
</evidence>
<keyword evidence="1" id="KW-1133">Transmembrane helix</keyword>
<evidence type="ECO:0000313" key="2">
    <source>
        <dbReference type="EMBL" id="SDH00325.1"/>
    </source>
</evidence>
<name>A0A1G7YVF4_9ACTN</name>
<accession>A0A1G7YVF4</accession>
<dbReference type="AlphaFoldDB" id="A0A1G7YVF4"/>
<proteinExistence type="predicted"/>
<protein>
    <submittedName>
        <fullName evidence="2">Uncharacterized protein</fullName>
    </submittedName>
</protein>
<reference evidence="3" key="1">
    <citation type="submission" date="2016-10" db="EMBL/GenBank/DDBJ databases">
        <authorList>
            <person name="Varghese N."/>
            <person name="Submissions S."/>
        </authorList>
    </citation>
    <scope>NUCLEOTIDE SEQUENCE [LARGE SCALE GENOMIC DNA]</scope>
    <source>
        <strain evidence="3">DSM 44526</strain>
    </source>
</reference>